<reference evidence="1" key="1">
    <citation type="submission" date="2018-06" db="EMBL/GenBank/DDBJ databases">
        <authorList>
            <person name="Zhirakovskaya E."/>
        </authorList>
    </citation>
    <scope>NUCLEOTIDE SEQUENCE</scope>
</reference>
<sequence length="1142" mass="121947">MGHLIKHTGHLLKLIIFLSIGSLMASLMACDNQSDSQYAFITASVEGTETDAPVTKTIVNRQGKNHLPPEVTRIEFDITDSEGVNNTAVLNIGPETQTINFRVFANRDLVIRVDVYSGDTLSFQGQSPVAALRPGQTFPFSIEADPVGGTPPVPPEPVPQPLSTGFQSVDRLFDPTVFGAYTEDVAIDGNFAYLASRDSGLIIADISDRNNIRAVAAIEPFDPTGRRRITDVLIQADPVDESGRNYAYTINGDELSVIDVSNPLLPVAVSSLAFSETAGDLTISGNLAYVRGVPNSTNVFIIDISNPANLSQVGIFQASGRITDISVSGQTLYVRSRGVQIVDVSDPANPAEIALLQVEVSQSSVIYADNTTLYVENTLPGNSLAAVDIVDVSDINNMTVLSTITSRISDIQGLYVVNNNLYISGSSLSVYDTRDKSIPVLIGEVQDIAFTGNIDVADAIYIPATNRGLKVVEFSDLSTLVPSINYDASGGFASSISIQNNFAYISVVDFNNTANSGLHIVDISDTTNPQRVNIVPIERPSTVETAGNFAYVIDNGANQRNLSIIDITVPTSSSIRSVLALQRGGADMLIQNNRLFISSGEVIDISNPDSPSTFTNLNVATATINNDILTTTGMSFFDISDINSPLRISSYASNSSANSFIINSTAVAGNFAYIAGNNFNSNSGNSQFNILDISAITNPTNIAAPSIISDINNSIEAPGVEGSVRHHTFTLTNPITLGFEIGSENFIPVIYLFQDTSAGLEQLAVGGRDGINNITLPAGNYDLAIGSRGLSTTDAQGTINTNTTEITNNSGSYALHIAPAARLVGETPIPGNISAITIKGNFAYLRENNQWLYVVDISDVANPYITARFKHGGGGGPVTLEGDNMFISDNLEGIKIYKSAMDLQITSQTQTSTTVDFNLSWSIDRVGPGAQFNCGVVVGDCTVTSVDFAARTASVSWTPSVFSGDYGIVFALGNEQSTIGTRTNIDWITGQGENPEPERILLNSFIGAIQPNLSPRSIAYFDLLSDKRQNIRIEVSSASFNTHLYILNPSVFLNGSGDFVFVDNDDFNDSLLSSIDTSVFAGEYALGIGNSILSVTDAISRDDINTSTTSGDTGNGLFEIKVYELRGNELIEPGLPARFNQI</sequence>
<evidence type="ECO:0000313" key="1">
    <source>
        <dbReference type="EMBL" id="VAW71863.1"/>
    </source>
</evidence>
<accession>A0A3B0Y640</accession>
<dbReference type="EMBL" id="UOFJ01000629">
    <property type="protein sequence ID" value="VAW71863.1"/>
    <property type="molecule type" value="Genomic_DNA"/>
</dbReference>
<dbReference type="Pfam" id="PF08309">
    <property type="entry name" value="LVIVD"/>
    <property type="match status" value="8"/>
</dbReference>
<dbReference type="AlphaFoldDB" id="A0A3B0Y640"/>
<proteinExistence type="predicted"/>
<gene>
    <name evidence="1" type="ORF">MNBD_GAMMA10-1297</name>
</gene>
<protein>
    <submittedName>
        <fullName evidence="1">Uncharacterized protein</fullName>
    </submittedName>
</protein>
<dbReference type="SUPFAM" id="SSF75011">
    <property type="entry name" value="3-carboxy-cis,cis-mucoante lactonizing enzyme"/>
    <property type="match status" value="1"/>
</dbReference>
<name>A0A3B0Y640_9ZZZZ</name>
<organism evidence="1">
    <name type="scientific">hydrothermal vent metagenome</name>
    <dbReference type="NCBI Taxonomy" id="652676"/>
    <lineage>
        <taxon>unclassified sequences</taxon>
        <taxon>metagenomes</taxon>
        <taxon>ecological metagenomes</taxon>
    </lineage>
</organism>
<dbReference type="InterPro" id="IPR013211">
    <property type="entry name" value="LVIVD"/>
</dbReference>
<dbReference type="PROSITE" id="PS51257">
    <property type="entry name" value="PROKAR_LIPOPROTEIN"/>
    <property type="match status" value="1"/>
</dbReference>